<reference evidence="2" key="1">
    <citation type="journal article" date="2013" name="Nature">
        <title>Draft genome of the wheat A-genome progenitor Triticum urartu.</title>
        <authorList>
            <person name="Ling H.Q."/>
            <person name="Zhao S."/>
            <person name="Liu D."/>
            <person name="Wang J."/>
            <person name="Sun H."/>
            <person name="Zhang C."/>
            <person name="Fan H."/>
            <person name="Li D."/>
            <person name="Dong L."/>
            <person name="Tao Y."/>
            <person name="Gao C."/>
            <person name="Wu H."/>
            <person name="Li Y."/>
            <person name="Cui Y."/>
            <person name="Guo X."/>
            <person name="Zheng S."/>
            <person name="Wang B."/>
            <person name="Yu K."/>
            <person name="Liang Q."/>
            <person name="Yang W."/>
            <person name="Lou X."/>
            <person name="Chen J."/>
            <person name="Feng M."/>
            <person name="Jian J."/>
            <person name="Zhang X."/>
            <person name="Luo G."/>
            <person name="Jiang Y."/>
            <person name="Liu J."/>
            <person name="Wang Z."/>
            <person name="Sha Y."/>
            <person name="Zhang B."/>
            <person name="Wu H."/>
            <person name="Tang D."/>
            <person name="Shen Q."/>
            <person name="Xue P."/>
            <person name="Zou S."/>
            <person name="Wang X."/>
            <person name="Liu X."/>
            <person name="Wang F."/>
            <person name="Yang Y."/>
            <person name="An X."/>
            <person name="Dong Z."/>
            <person name="Zhang K."/>
            <person name="Zhang X."/>
            <person name="Luo M.C."/>
            <person name="Dvorak J."/>
            <person name="Tong Y."/>
            <person name="Wang J."/>
            <person name="Yang H."/>
            <person name="Li Z."/>
            <person name="Wang D."/>
            <person name="Zhang A."/>
            <person name="Wang J."/>
        </authorList>
    </citation>
    <scope>NUCLEOTIDE SEQUENCE</scope>
    <source>
        <strain evidence="2">cv. G1812</strain>
    </source>
</reference>
<accession>A0A8R7U3N7</accession>
<evidence type="ECO:0008006" key="3">
    <source>
        <dbReference type="Google" id="ProtNLM"/>
    </source>
</evidence>
<protein>
    <recommendedName>
        <fullName evidence="3">Protein FAR1-RELATED SEQUENCE</fullName>
    </recommendedName>
</protein>
<keyword evidence="2" id="KW-1185">Reference proteome</keyword>
<evidence type="ECO:0000313" key="2">
    <source>
        <dbReference type="Proteomes" id="UP000015106"/>
    </source>
</evidence>
<dbReference type="AlphaFoldDB" id="A0A8R7U3N7"/>
<organism evidence="1 2">
    <name type="scientific">Triticum urartu</name>
    <name type="common">Red wild einkorn</name>
    <name type="synonym">Crithodium urartu</name>
    <dbReference type="NCBI Taxonomy" id="4572"/>
    <lineage>
        <taxon>Eukaryota</taxon>
        <taxon>Viridiplantae</taxon>
        <taxon>Streptophyta</taxon>
        <taxon>Embryophyta</taxon>
        <taxon>Tracheophyta</taxon>
        <taxon>Spermatophyta</taxon>
        <taxon>Magnoliopsida</taxon>
        <taxon>Liliopsida</taxon>
        <taxon>Poales</taxon>
        <taxon>Poaceae</taxon>
        <taxon>BOP clade</taxon>
        <taxon>Pooideae</taxon>
        <taxon>Triticodae</taxon>
        <taxon>Triticeae</taxon>
        <taxon>Triticinae</taxon>
        <taxon>Triticum</taxon>
    </lineage>
</organism>
<dbReference type="PANTHER" id="PTHR47482">
    <property type="entry name" value="OS11G0632001 PROTEIN"/>
    <property type="match status" value="1"/>
</dbReference>
<dbReference type="EnsemblPlants" id="TuG1812G0300005694.01.T01">
    <property type="protein sequence ID" value="TuG1812G0300005694.01.T01"/>
    <property type="gene ID" value="TuG1812G0300005694.01"/>
</dbReference>
<sequence length="263" mass="29907">MRLQFDRESDESYQENRTRISSAVIRTNVAIERHASKVYTRKMFEQFGENPFEGGSYHVEEIEKKKKNIARHNDALKREKWSKVEYEVTISDEADWFESECGQFAHMGMLCCHALKVINHVGVPEIPKRHILKRWTKDARDILPQHIAHFQKDQAANQSFTCRSSTLYLHAMELLRIGDSSISVYELVFGRIKDLIVEVSPLAEKTDGLGIEDRIAAESSRKNNGSVGAIINIDAHMGDNENSMTVSGNWDALAGLCAPSKKR</sequence>
<reference evidence="1" key="3">
    <citation type="submission" date="2022-06" db="UniProtKB">
        <authorList>
            <consortium name="EnsemblPlants"/>
        </authorList>
    </citation>
    <scope>IDENTIFICATION</scope>
</reference>
<dbReference type="Proteomes" id="UP000015106">
    <property type="component" value="Chromosome 3"/>
</dbReference>
<reference evidence="1" key="2">
    <citation type="submission" date="2018-03" db="EMBL/GenBank/DDBJ databases">
        <title>The Triticum urartu genome reveals the dynamic nature of wheat genome evolution.</title>
        <authorList>
            <person name="Ling H."/>
            <person name="Ma B."/>
            <person name="Shi X."/>
            <person name="Liu H."/>
            <person name="Dong L."/>
            <person name="Sun H."/>
            <person name="Cao Y."/>
            <person name="Gao Q."/>
            <person name="Zheng S."/>
            <person name="Li Y."/>
            <person name="Yu Y."/>
            <person name="Du H."/>
            <person name="Qi M."/>
            <person name="Li Y."/>
            <person name="Yu H."/>
            <person name="Cui Y."/>
            <person name="Wang N."/>
            <person name="Chen C."/>
            <person name="Wu H."/>
            <person name="Zhao Y."/>
            <person name="Zhang J."/>
            <person name="Li Y."/>
            <person name="Zhou W."/>
            <person name="Zhang B."/>
            <person name="Hu W."/>
            <person name="Eijk M."/>
            <person name="Tang J."/>
            <person name="Witsenboer H."/>
            <person name="Zhao S."/>
            <person name="Li Z."/>
            <person name="Zhang A."/>
            <person name="Wang D."/>
            <person name="Liang C."/>
        </authorList>
    </citation>
    <scope>NUCLEOTIDE SEQUENCE [LARGE SCALE GENOMIC DNA]</scope>
    <source>
        <strain evidence="1">cv. G1812</strain>
    </source>
</reference>
<dbReference type="PANTHER" id="PTHR47482:SF5">
    <property type="entry name" value="FAR1 DOMAIN-CONTAINING PROTEIN"/>
    <property type="match status" value="1"/>
</dbReference>
<evidence type="ECO:0000313" key="1">
    <source>
        <dbReference type="EnsemblPlants" id="TuG1812G0300005694.01.T01"/>
    </source>
</evidence>
<dbReference type="Gramene" id="TuG1812G0300005694.01.T01">
    <property type="protein sequence ID" value="TuG1812G0300005694.01.T01"/>
    <property type="gene ID" value="TuG1812G0300005694.01"/>
</dbReference>
<name>A0A8R7U3N7_TRIUA</name>
<proteinExistence type="predicted"/>